<evidence type="ECO:0000256" key="5">
    <source>
        <dbReference type="SAM" id="MobiDB-lite"/>
    </source>
</evidence>
<dbReference type="EMBL" id="JAULSN010000002">
    <property type="protein sequence ID" value="KAK3379181.1"/>
    <property type="molecule type" value="Genomic_DNA"/>
</dbReference>
<dbReference type="CDD" id="cd12087">
    <property type="entry name" value="TM_EGFR-like"/>
    <property type="match status" value="1"/>
</dbReference>
<evidence type="ECO:0000256" key="7">
    <source>
        <dbReference type="SAM" id="SignalP"/>
    </source>
</evidence>
<accession>A0AAE0ND02</accession>
<dbReference type="Proteomes" id="UP001287356">
    <property type="component" value="Unassembled WGS sequence"/>
</dbReference>
<name>A0AAE0ND02_9PEZI</name>
<feature type="chain" id="PRO_5042036128" description="Extracellular membrane protein CFEM domain-containing protein" evidence="7">
    <location>
        <begin position="20"/>
        <end position="300"/>
    </location>
</feature>
<evidence type="ECO:0000256" key="2">
    <source>
        <dbReference type="ARBA" id="ARBA00022692"/>
    </source>
</evidence>
<organism evidence="8 9">
    <name type="scientific">Lasiosphaeria ovina</name>
    <dbReference type="NCBI Taxonomy" id="92902"/>
    <lineage>
        <taxon>Eukaryota</taxon>
        <taxon>Fungi</taxon>
        <taxon>Dikarya</taxon>
        <taxon>Ascomycota</taxon>
        <taxon>Pezizomycotina</taxon>
        <taxon>Sordariomycetes</taxon>
        <taxon>Sordariomycetidae</taxon>
        <taxon>Sordariales</taxon>
        <taxon>Lasiosphaeriaceae</taxon>
        <taxon>Lasiosphaeria</taxon>
    </lineage>
</organism>
<reference evidence="8" key="2">
    <citation type="submission" date="2023-06" db="EMBL/GenBank/DDBJ databases">
        <authorList>
            <consortium name="Lawrence Berkeley National Laboratory"/>
            <person name="Haridas S."/>
            <person name="Hensen N."/>
            <person name="Bonometti L."/>
            <person name="Westerberg I."/>
            <person name="Brannstrom I.O."/>
            <person name="Guillou S."/>
            <person name="Cros-Aarteil S."/>
            <person name="Calhoun S."/>
            <person name="Kuo A."/>
            <person name="Mondo S."/>
            <person name="Pangilinan J."/>
            <person name="Riley R."/>
            <person name="Labutti K."/>
            <person name="Andreopoulos B."/>
            <person name="Lipzen A."/>
            <person name="Chen C."/>
            <person name="Yanf M."/>
            <person name="Daum C."/>
            <person name="Ng V."/>
            <person name="Clum A."/>
            <person name="Steindorff A."/>
            <person name="Ohm R."/>
            <person name="Martin F."/>
            <person name="Silar P."/>
            <person name="Natvig D."/>
            <person name="Lalanne C."/>
            <person name="Gautier V."/>
            <person name="Ament-Velasquez S.L."/>
            <person name="Kruys A."/>
            <person name="Hutchinson M.I."/>
            <person name="Powell A.J."/>
            <person name="Barry K."/>
            <person name="Miller A.N."/>
            <person name="Grigoriev I.V."/>
            <person name="Debuchy R."/>
            <person name="Gladieux P."/>
            <person name="Thoren M.H."/>
            <person name="Johannesson H."/>
        </authorList>
    </citation>
    <scope>NUCLEOTIDE SEQUENCE</scope>
    <source>
        <strain evidence="8">CBS 958.72</strain>
    </source>
</reference>
<dbReference type="PANTHER" id="PTHR15549:SF26">
    <property type="entry name" value="AXIAL BUDDING PATTERN PROTEIN 2-RELATED"/>
    <property type="match status" value="1"/>
</dbReference>
<evidence type="ECO:0000313" key="8">
    <source>
        <dbReference type="EMBL" id="KAK3379181.1"/>
    </source>
</evidence>
<feature type="compositionally biased region" description="Low complexity" evidence="5">
    <location>
        <begin position="115"/>
        <end position="156"/>
    </location>
</feature>
<evidence type="ECO:0000256" key="6">
    <source>
        <dbReference type="SAM" id="Phobius"/>
    </source>
</evidence>
<gene>
    <name evidence="8" type="ORF">B0T24DRAFT_494374</name>
</gene>
<keyword evidence="3 6" id="KW-1133">Transmembrane helix</keyword>
<dbReference type="InterPro" id="IPR051694">
    <property type="entry name" value="Immunoregulatory_rcpt-like"/>
</dbReference>
<comment type="subcellular location">
    <subcellularLocation>
        <location evidence="1">Membrane</location>
        <topology evidence="1">Single-pass membrane protein</topology>
    </subcellularLocation>
</comment>
<comment type="caution">
    <text evidence="8">The sequence shown here is derived from an EMBL/GenBank/DDBJ whole genome shotgun (WGS) entry which is preliminary data.</text>
</comment>
<sequence>ISILPSSLVALILISTSQAASPSFGFYPENSQDCLDQAADTANCPSSTVEVLNSCLCSNGGDFVTNTAKCLGTKDPDDVDAVFDTMQSACANSQTPLNMSKARFESIAASAASTTTSKTRTTLSTSTKSSTSKTTSSTQASTTTTTSSSATPTKSTGPEQTDAGKGGQDANNNSNGLSTGAKAGIIAGSLIVGLALLGAIVHFFMRYRRRHDGEESHPMLTSRARHVSLVPTLSDAGAGAGAGSHYSNNYSNMSGPVGGTLGGAKYSYMQISNAAAGNRVSMFNWESPDVLAYPGSPAPD</sequence>
<evidence type="ECO:0000256" key="4">
    <source>
        <dbReference type="ARBA" id="ARBA00023136"/>
    </source>
</evidence>
<feature type="region of interest" description="Disordered" evidence="5">
    <location>
        <begin position="115"/>
        <end position="175"/>
    </location>
</feature>
<keyword evidence="4 6" id="KW-0472">Membrane</keyword>
<evidence type="ECO:0000256" key="1">
    <source>
        <dbReference type="ARBA" id="ARBA00004167"/>
    </source>
</evidence>
<keyword evidence="7" id="KW-0732">Signal</keyword>
<protein>
    <recommendedName>
        <fullName evidence="10">Extracellular membrane protein CFEM domain-containing protein</fullName>
    </recommendedName>
</protein>
<feature type="signal peptide" evidence="7">
    <location>
        <begin position="1"/>
        <end position="19"/>
    </location>
</feature>
<keyword evidence="9" id="KW-1185">Reference proteome</keyword>
<dbReference type="GO" id="GO:0016020">
    <property type="term" value="C:membrane"/>
    <property type="evidence" value="ECO:0007669"/>
    <property type="project" value="UniProtKB-SubCell"/>
</dbReference>
<proteinExistence type="predicted"/>
<keyword evidence="2 6" id="KW-0812">Transmembrane</keyword>
<dbReference type="PANTHER" id="PTHR15549">
    <property type="entry name" value="PAIRED IMMUNOGLOBULIN-LIKE TYPE 2 RECEPTOR"/>
    <property type="match status" value="1"/>
</dbReference>
<evidence type="ECO:0000313" key="9">
    <source>
        <dbReference type="Proteomes" id="UP001287356"/>
    </source>
</evidence>
<reference evidence="8" key="1">
    <citation type="journal article" date="2023" name="Mol. Phylogenet. Evol.">
        <title>Genome-scale phylogeny and comparative genomics of the fungal order Sordariales.</title>
        <authorList>
            <person name="Hensen N."/>
            <person name="Bonometti L."/>
            <person name="Westerberg I."/>
            <person name="Brannstrom I.O."/>
            <person name="Guillou S."/>
            <person name="Cros-Aarteil S."/>
            <person name="Calhoun S."/>
            <person name="Haridas S."/>
            <person name="Kuo A."/>
            <person name="Mondo S."/>
            <person name="Pangilinan J."/>
            <person name="Riley R."/>
            <person name="LaButti K."/>
            <person name="Andreopoulos B."/>
            <person name="Lipzen A."/>
            <person name="Chen C."/>
            <person name="Yan M."/>
            <person name="Daum C."/>
            <person name="Ng V."/>
            <person name="Clum A."/>
            <person name="Steindorff A."/>
            <person name="Ohm R.A."/>
            <person name="Martin F."/>
            <person name="Silar P."/>
            <person name="Natvig D.O."/>
            <person name="Lalanne C."/>
            <person name="Gautier V."/>
            <person name="Ament-Velasquez S.L."/>
            <person name="Kruys A."/>
            <person name="Hutchinson M.I."/>
            <person name="Powell A.J."/>
            <person name="Barry K."/>
            <person name="Miller A.N."/>
            <person name="Grigoriev I.V."/>
            <person name="Debuchy R."/>
            <person name="Gladieux P."/>
            <person name="Hiltunen Thoren M."/>
            <person name="Johannesson H."/>
        </authorList>
    </citation>
    <scope>NUCLEOTIDE SEQUENCE</scope>
    <source>
        <strain evidence="8">CBS 958.72</strain>
    </source>
</reference>
<feature type="transmembrane region" description="Helical" evidence="6">
    <location>
        <begin position="183"/>
        <end position="205"/>
    </location>
</feature>
<dbReference type="AlphaFoldDB" id="A0AAE0ND02"/>
<dbReference type="GO" id="GO:0071944">
    <property type="term" value="C:cell periphery"/>
    <property type="evidence" value="ECO:0007669"/>
    <property type="project" value="UniProtKB-ARBA"/>
</dbReference>
<evidence type="ECO:0008006" key="10">
    <source>
        <dbReference type="Google" id="ProtNLM"/>
    </source>
</evidence>
<feature type="non-terminal residue" evidence="8">
    <location>
        <position position="1"/>
    </location>
</feature>
<dbReference type="Pfam" id="PF05808">
    <property type="entry name" value="Podoplanin"/>
    <property type="match status" value="1"/>
</dbReference>
<feature type="non-terminal residue" evidence="8">
    <location>
        <position position="300"/>
    </location>
</feature>
<evidence type="ECO:0000256" key="3">
    <source>
        <dbReference type="ARBA" id="ARBA00022989"/>
    </source>
</evidence>